<dbReference type="GO" id="GO:0009699">
    <property type="term" value="P:phenylpropanoid biosynthetic process"/>
    <property type="evidence" value="ECO:0007669"/>
    <property type="project" value="UniProtKB-ARBA"/>
</dbReference>
<evidence type="ECO:0000256" key="3">
    <source>
        <dbReference type="ARBA" id="ARBA00022525"/>
    </source>
</evidence>
<reference evidence="6" key="2">
    <citation type="journal article" date="2005" name="PLoS Biol.">
        <title>The genomes of Oryza sativa: a history of duplications.</title>
        <authorList>
            <person name="Yu J."/>
            <person name="Wang J."/>
            <person name="Lin W."/>
            <person name="Li S."/>
            <person name="Li H."/>
            <person name="Zhou J."/>
            <person name="Ni P."/>
            <person name="Dong W."/>
            <person name="Hu S."/>
            <person name="Zeng C."/>
            <person name="Zhang J."/>
            <person name="Zhang Y."/>
            <person name="Li R."/>
            <person name="Xu Z."/>
            <person name="Li S."/>
            <person name="Li X."/>
            <person name="Zheng H."/>
            <person name="Cong L."/>
            <person name="Lin L."/>
            <person name="Yin J."/>
            <person name="Geng J."/>
            <person name="Li G."/>
            <person name="Shi J."/>
            <person name="Liu J."/>
            <person name="Lv H."/>
            <person name="Li J."/>
            <person name="Wang J."/>
            <person name="Deng Y."/>
            <person name="Ran L."/>
            <person name="Shi X."/>
            <person name="Wang X."/>
            <person name="Wu Q."/>
            <person name="Li C."/>
            <person name="Ren X."/>
            <person name="Wang J."/>
            <person name="Wang X."/>
            <person name="Li D."/>
            <person name="Liu D."/>
            <person name="Zhang X."/>
            <person name="Ji Z."/>
            <person name="Zhao W."/>
            <person name="Sun Y."/>
            <person name="Zhang Z."/>
            <person name="Bao J."/>
            <person name="Han Y."/>
            <person name="Dong L."/>
            <person name="Ji J."/>
            <person name="Chen P."/>
            <person name="Wu S."/>
            <person name="Liu J."/>
            <person name="Xiao Y."/>
            <person name="Bu D."/>
            <person name="Tan J."/>
            <person name="Yang L."/>
            <person name="Ye C."/>
            <person name="Zhang J."/>
            <person name="Xu J."/>
            <person name="Zhou Y."/>
            <person name="Yu Y."/>
            <person name="Zhang B."/>
            <person name="Zhuang S."/>
            <person name="Wei H."/>
            <person name="Liu B."/>
            <person name="Lei M."/>
            <person name="Yu H."/>
            <person name="Li Y."/>
            <person name="Xu H."/>
            <person name="Wei S."/>
            <person name="He X."/>
            <person name="Fang L."/>
            <person name="Zhang Z."/>
            <person name="Zhang Y."/>
            <person name="Huang X."/>
            <person name="Su Z."/>
            <person name="Tong W."/>
            <person name="Li J."/>
            <person name="Tong Z."/>
            <person name="Li S."/>
            <person name="Ye J."/>
            <person name="Wang L."/>
            <person name="Fang L."/>
            <person name="Lei T."/>
            <person name="Chen C."/>
            <person name="Chen H."/>
            <person name="Xu Z."/>
            <person name="Li H."/>
            <person name="Huang H."/>
            <person name="Zhang F."/>
            <person name="Xu H."/>
            <person name="Li N."/>
            <person name="Zhao C."/>
            <person name="Li S."/>
            <person name="Dong L."/>
            <person name="Huang Y."/>
            <person name="Li L."/>
            <person name="Xi Y."/>
            <person name="Qi Q."/>
            <person name="Li W."/>
            <person name="Zhang B."/>
            <person name="Hu W."/>
            <person name="Zhang Y."/>
            <person name="Tian X."/>
            <person name="Jiao Y."/>
            <person name="Liang X."/>
            <person name="Jin J."/>
            <person name="Gao L."/>
            <person name="Zheng W."/>
            <person name="Hao B."/>
            <person name="Liu S."/>
            <person name="Wang W."/>
            <person name="Yuan L."/>
            <person name="Cao M."/>
            <person name="McDermott J."/>
            <person name="Samudrala R."/>
            <person name="Wang J."/>
            <person name="Wong G.K."/>
            <person name="Yang H."/>
        </authorList>
    </citation>
    <scope>NUCLEOTIDE SEQUENCE [LARGE SCALE GENOMIC DNA]</scope>
</reference>
<proteinExistence type="inferred from homology"/>
<dbReference type="Proteomes" id="UP000000763">
    <property type="component" value="Chromosome 12"/>
</dbReference>
<dbReference type="PANTHER" id="PTHR21495">
    <property type="entry name" value="NUCLEOPORIN-RELATED"/>
    <property type="match status" value="1"/>
</dbReference>
<evidence type="ECO:0000256" key="1">
    <source>
        <dbReference type="ARBA" id="ARBA00010746"/>
    </source>
</evidence>
<accession>A3CG11</accession>
<dbReference type="Gene3D" id="2.40.480.10">
    <property type="entry name" value="Allene oxide cyclase-like"/>
    <property type="match status" value="1"/>
</dbReference>
<reference evidence="5 7" key="1">
    <citation type="journal article" date="2005" name="Nature">
        <title>The map-based sequence of the rice genome.</title>
        <authorList>
            <consortium name="International rice genome sequencing project (IRGSP)"/>
            <person name="Matsumoto T."/>
            <person name="Wu J."/>
            <person name="Kanamori H."/>
            <person name="Katayose Y."/>
            <person name="Fujisawa M."/>
            <person name="Namiki N."/>
            <person name="Mizuno H."/>
            <person name="Yamamoto K."/>
            <person name="Antonio B.A."/>
            <person name="Baba T."/>
            <person name="Sakata K."/>
            <person name="Nagamura Y."/>
            <person name="Aoki H."/>
            <person name="Arikawa K."/>
            <person name="Arita K."/>
            <person name="Bito T."/>
            <person name="Chiden Y."/>
            <person name="Fujitsuka N."/>
            <person name="Fukunaka R."/>
            <person name="Hamada M."/>
            <person name="Harada C."/>
            <person name="Hayashi A."/>
            <person name="Hijishita S."/>
            <person name="Honda M."/>
            <person name="Hosokawa S."/>
            <person name="Ichikawa Y."/>
            <person name="Idonuma A."/>
            <person name="Iijima M."/>
            <person name="Ikeda M."/>
            <person name="Ikeno M."/>
            <person name="Ito K."/>
            <person name="Ito S."/>
            <person name="Ito T."/>
            <person name="Ito Y."/>
            <person name="Ito Y."/>
            <person name="Iwabuchi A."/>
            <person name="Kamiya K."/>
            <person name="Karasawa W."/>
            <person name="Kurita K."/>
            <person name="Katagiri S."/>
            <person name="Kikuta A."/>
            <person name="Kobayashi H."/>
            <person name="Kobayashi N."/>
            <person name="Machita K."/>
            <person name="Maehara T."/>
            <person name="Masukawa M."/>
            <person name="Mizubayashi T."/>
            <person name="Mukai Y."/>
            <person name="Nagasaki H."/>
            <person name="Nagata Y."/>
            <person name="Naito S."/>
            <person name="Nakashima M."/>
            <person name="Nakama Y."/>
            <person name="Nakamichi Y."/>
            <person name="Nakamura M."/>
            <person name="Meguro A."/>
            <person name="Negishi M."/>
            <person name="Ohta I."/>
            <person name="Ohta T."/>
            <person name="Okamoto M."/>
            <person name="Ono N."/>
            <person name="Saji S."/>
            <person name="Sakaguchi M."/>
            <person name="Sakai K."/>
            <person name="Shibata M."/>
            <person name="Shimokawa T."/>
            <person name="Song J."/>
            <person name="Takazaki Y."/>
            <person name="Terasawa K."/>
            <person name="Tsugane M."/>
            <person name="Tsuji K."/>
            <person name="Ueda S."/>
            <person name="Waki K."/>
            <person name="Yamagata H."/>
            <person name="Yamamoto M."/>
            <person name="Yamamoto S."/>
            <person name="Yamane H."/>
            <person name="Yoshiki S."/>
            <person name="Yoshihara R."/>
            <person name="Yukawa K."/>
            <person name="Zhong H."/>
            <person name="Yano M."/>
            <person name="Yuan Q."/>
            <person name="Ouyang S."/>
            <person name="Liu J."/>
            <person name="Jones K.M."/>
            <person name="Gansberger K."/>
            <person name="Moffat K."/>
            <person name="Hill J."/>
            <person name="Bera J."/>
            <person name="Fadrosh D."/>
            <person name="Jin S."/>
            <person name="Johri S."/>
            <person name="Kim M."/>
            <person name="Overton L."/>
            <person name="Reardon M."/>
            <person name="Tsitrin T."/>
            <person name="Vuong H."/>
            <person name="Weaver B."/>
            <person name="Ciecko A."/>
            <person name="Tallon L."/>
            <person name="Jackson J."/>
            <person name="Pai G."/>
            <person name="Aken S.V."/>
            <person name="Utterback T."/>
            <person name="Reidmuller S."/>
            <person name="Feldblyum T."/>
            <person name="Hsiao J."/>
            <person name="Zismann V."/>
            <person name="Iobst S."/>
            <person name="de Vazeille A.R."/>
            <person name="Buell C.R."/>
            <person name="Ying K."/>
            <person name="Li Y."/>
            <person name="Lu T."/>
            <person name="Huang Y."/>
            <person name="Zhao Q."/>
            <person name="Feng Q."/>
            <person name="Zhang L."/>
            <person name="Zhu J."/>
            <person name="Weng Q."/>
            <person name="Mu J."/>
            <person name="Lu Y."/>
            <person name="Fan D."/>
            <person name="Liu Y."/>
            <person name="Guan J."/>
            <person name="Zhang Y."/>
            <person name="Yu S."/>
            <person name="Liu X."/>
            <person name="Zhang Y."/>
            <person name="Hong G."/>
            <person name="Han B."/>
            <person name="Choisne N."/>
            <person name="Demange N."/>
            <person name="Orjeda G."/>
            <person name="Samain S."/>
            <person name="Cattolico L."/>
            <person name="Pelletier E."/>
            <person name="Couloux A."/>
            <person name="Segurens B."/>
            <person name="Wincker P."/>
            <person name="D'Hont A."/>
            <person name="Scarpelli C."/>
            <person name="Weissenbach J."/>
            <person name="Salanoubat M."/>
            <person name="Quetier F."/>
            <person name="Yu Y."/>
            <person name="Kim H.R."/>
            <person name="Rambo T."/>
            <person name="Currie J."/>
            <person name="Collura K."/>
            <person name="Luo M."/>
            <person name="Yang T."/>
            <person name="Ammiraju J.S.S."/>
            <person name="Engler F."/>
            <person name="Soderlund C."/>
            <person name="Wing R.A."/>
            <person name="Palmer L.E."/>
            <person name="de la Bastide M."/>
            <person name="Spiegel L."/>
            <person name="Nascimento L."/>
            <person name="Zutavern T."/>
            <person name="O'Shaughnessy A."/>
            <person name="Dike S."/>
            <person name="Dedhia N."/>
            <person name="Preston R."/>
            <person name="Balija V."/>
            <person name="McCombie W.R."/>
            <person name="Chow T."/>
            <person name="Chen H."/>
            <person name="Chung M."/>
            <person name="Chen C."/>
            <person name="Shaw J."/>
            <person name="Wu H."/>
            <person name="Hsiao K."/>
            <person name="Chao Y."/>
            <person name="Chu M."/>
            <person name="Cheng C."/>
            <person name="Hour A."/>
            <person name="Lee P."/>
            <person name="Lin S."/>
            <person name="Lin Y."/>
            <person name="Liou J."/>
            <person name="Liu S."/>
            <person name="Hsing Y."/>
            <person name="Raghuvanshi S."/>
            <person name="Mohanty A."/>
            <person name="Bharti A.K."/>
            <person name="Gaur A."/>
            <person name="Gupta V."/>
            <person name="Kumar D."/>
            <person name="Ravi V."/>
            <person name="Vij S."/>
            <person name="Kapur A."/>
            <person name="Khurana P."/>
            <person name="Khurana P."/>
            <person name="Khurana J.P."/>
            <person name="Tyagi A.K."/>
            <person name="Gaikwad K."/>
            <person name="Singh A."/>
            <person name="Dalal V."/>
            <person name="Srivastava S."/>
            <person name="Dixit A."/>
            <person name="Pal A.K."/>
            <person name="Ghazi I.A."/>
            <person name="Yadav M."/>
            <person name="Pandit A."/>
            <person name="Bhargava A."/>
            <person name="Sureshbabu K."/>
            <person name="Batra K."/>
            <person name="Sharma T.R."/>
            <person name="Mohapatra T."/>
            <person name="Singh N.K."/>
            <person name="Messing J."/>
            <person name="Nelson A.B."/>
            <person name="Fuks G."/>
            <person name="Kavchok S."/>
            <person name="Keizer G."/>
            <person name="Linton E."/>
            <person name="Llaca V."/>
            <person name="Song R."/>
            <person name="Tanyolac B."/>
            <person name="Young S."/>
            <person name="Ho-Il K."/>
            <person name="Hahn J.H."/>
            <person name="Sangsakoo G."/>
            <person name="Vanavichit A."/>
            <person name="de Mattos Luiz.A.T."/>
            <person name="Zimmer P.D."/>
            <person name="Malone G."/>
            <person name="Dellagostin O."/>
            <person name="de Oliveira A.C."/>
            <person name="Bevan M."/>
            <person name="Bancroft I."/>
            <person name="Minx P."/>
            <person name="Cordum H."/>
            <person name="Wilson R."/>
            <person name="Cheng Z."/>
            <person name="Jin W."/>
            <person name="Jiang J."/>
            <person name="Leong S.A."/>
            <person name="Iwama H."/>
            <person name="Gojobori T."/>
            <person name="Itoh T."/>
            <person name="Niimura Y."/>
            <person name="Fujii Y."/>
            <person name="Habara T."/>
            <person name="Sakai H."/>
            <person name="Sato Y."/>
            <person name="Wilson G."/>
            <person name="Kumar K."/>
            <person name="McCouch S."/>
            <person name="Juretic N."/>
            <person name="Hoen D."/>
            <person name="Wright S."/>
            <person name="Bruskiewich R."/>
            <person name="Bureau T."/>
            <person name="Miyao A."/>
            <person name="Hirochika H."/>
            <person name="Nishikawa T."/>
            <person name="Kadowaki K."/>
            <person name="Sugiura M."/>
            <person name="Burr B."/>
            <person name="Sasaki T."/>
        </authorList>
    </citation>
    <scope>NUCLEOTIDE SEQUENCE [LARGE SCALE GENOMIC DNA]</scope>
    <source>
        <strain evidence="7">cv. Nipponbare</strain>
    </source>
</reference>
<protein>
    <recommendedName>
        <fullName evidence="4">Dirigent protein</fullName>
    </recommendedName>
</protein>
<dbReference type="KEGG" id="dosa:Os12g0227500"/>
<dbReference type="SMR" id="A0A8J8Y8P4"/>
<evidence type="ECO:0000256" key="2">
    <source>
        <dbReference type="ARBA" id="ARBA00011738"/>
    </source>
</evidence>
<dbReference type="InterPro" id="IPR004265">
    <property type="entry name" value="Dirigent"/>
</dbReference>
<organism evidence="6">
    <name type="scientific">Oryza sativa subsp. japonica</name>
    <name type="common">Rice</name>
    <dbReference type="NCBI Taxonomy" id="39947"/>
    <lineage>
        <taxon>Eukaryota</taxon>
        <taxon>Viridiplantae</taxon>
        <taxon>Streptophyta</taxon>
        <taxon>Embryophyta</taxon>
        <taxon>Tracheophyta</taxon>
        <taxon>Spermatophyta</taxon>
        <taxon>Magnoliopsida</taxon>
        <taxon>Liliopsida</taxon>
        <taxon>Poales</taxon>
        <taxon>Poaceae</taxon>
        <taxon>BOP clade</taxon>
        <taxon>Oryzoideae</taxon>
        <taxon>Oryzeae</taxon>
        <taxon>Oryzinae</taxon>
        <taxon>Oryza</taxon>
        <taxon>Oryza sativa</taxon>
    </lineage>
</organism>
<dbReference type="AlphaFoldDB" id="A0A8J8Y8P4"/>
<comment type="subcellular location">
    <subcellularLocation>
        <location evidence="4">Secreted</location>
        <location evidence="4">Extracellular space</location>
        <location evidence="4">Apoplast</location>
    </subcellularLocation>
</comment>
<name>A0A8J8Y8P4_ORYSJ</name>
<dbReference type="OrthoDB" id="674221at2759"/>
<sequence>MASYYEITSRGALIKGREFNFSNLYLYHIYNSSEPNQQQIIDNVSSTAMGGLTVNNWTVYDGVASDATLVARGQGLHTYAGNWHCSFTLVFEDERFNGSTLEVKGIFEETHDWAIVGGTGEFAMASGVIKKTVYERTPEGTIIELTIRGFCPDF</sequence>
<reference evidence="5" key="4">
    <citation type="journal article" date="2007" name="Genome Res.">
        <title>Curated Genome Annotation of Oryza sativa ssp. japonica and Comparative Genome Analysis with Arabidopsis thaliana.</title>
        <authorList>
            <consortium name="The Rice Annotation Project (RAP)"/>
            <person name="Itoh T."/>
            <person name="Tanaka T."/>
            <person name="Barrero R.A."/>
            <person name="Yamasaki C."/>
            <person name="Fujii Y."/>
            <person name="Hilton P.B."/>
            <person name="Antonio B.A."/>
            <person name="Aono H."/>
            <person name="Apweiler R."/>
            <person name="Bruskiewich R."/>
            <person name="Bureau T."/>
            <person name="Burr F."/>
            <person name="Costa de Oliveira A."/>
            <person name="Fuks G."/>
            <person name="Habara T."/>
            <person name="Haberer G."/>
            <person name="Han B."/>
            <person name="Harada E."/>
            <person name="Hiraki A.T."/>
            <person name="Hirochika H."/>
            <person name="Hoen D."/>
            <person name="Hokari H."/>
            <person name="Hosokawa S."/>
            <person name="Hsing Y."/>
            <person name="Ikawa H."/>
            <person name="Ikeo K."/>
            <person name="Imanishi T."/>
            <person name="Ito Y."/>
            <person name="Jaiswal P."/>
            <person name="Kanno M."/>
            <person name="Kawahara Y."/>
            <person name="Kawamura T."/>
            <person name="Kawashima H."/>
            <person name="Khurana J.P."/>
            <person name="Kikuchi S."/>
            <person name="Komatsu S."/>
            <person name="Koyanagi K.O."/>
            <person name="Kubooka H."/>
            <person name="Lieberherr D."/>
            <person name="Lin Y.C."/>
            <person name="Lonsdale D."/>
            <person name="Matsumoto T."/>
            <person name="Matsuya A."/>
            <person name="McCombie W.R."/>
            <person name="Messing J."/>
            <person name="Miyao A."/>
            <person name="Mulder N."/>
            <person name="Nagamura Y."/>
            <person name="Nam J."/>
            <person name="Namiki N."/>
            <person name="Numa H."/>
            <person name="Nurimoto S."/>
            <person name="O'donovan C."/>
            <person name="Ohyanagi H."/>
            <person name="Okido T."/>
            <person name="Oota S."/>
            <person name="Osato N."/>
            <person name="Palmer L.E."/>
            <person name="Quetier F."/>
            <person name="Raghuvanshi S."/>
            <person name="Saichi N."/>
            <person name="Sakai H."/>
            <person name="Sakai Y."/>
            <person name="Sakata K."/>
            <person name="Sakurai T."/>
            <person name="Sato F."/>
            <person name="Sato Y."/>
            <person name="Schoof H."/>
            <person name="Seki M."/>
            <person name="Shibata M."/>
            <person name="Shimizu Y."/>
            <person name="Shinozaki K."/>
            <person name="Shinso Y."/>
            <person name="Singh N.K."/>
            <person name="Smith-White B."/>
            <person name="Takeda J."/>
            <person name="Tanino M."/>
            <person name="Tatusova T."/>
            <person name="Thongjuea S."/>
            <person name="Todokoro F."/>
            <person name="Tsugane M."/>
            <person name="Tyagi A.K."/>
            <person name="Vanavichit A."/>
            <person name="Wang A."/>
            <person name="Wing R.A."/>
            <person name="Yamaguchi K."/>
            <person name="Yamamoto M."/>
            <person name="Yamamoto N."/>
            <person name="Yu Y."/>
            <person name="Zhang H."/>
            <person name="Zhao Q."/>
            <person name="Higo K."/>
            <person name="Burr B."/>
            <person name="Gojobori T."/>
            <person name="Sasaki T."/>
        </authorList>
    </citation>
    <scope>NUCLEOTIDE SEQUENCE</scope>
</reference>
<gene>
    <name evidence="5" type="ordered locus">Os12g0227500</name>
    <name evidence="6" type="ORF">OsJ_35621</name>
</gene>
<reference evidence="5" key="9">
    <citation type="submission" date="2012-08" db="EMBL/GenBank/DDBJ databases">
        <title>The Second Rice Annotation Project Meeting (RAP2).</title>
        <authorList>
            <consortium name="The Rice Annotation Project (RAP)"/>
        </authorList>
    </citation>
    <scope>NUCLEOTIDE SEQUENCE</scope>
</reference>
<reference evidence="5" key="3">
    <citation type="journal article" date="2006" name="Nucleic Acids Res.">
        <title>The Rice Annotation Project Database (RAP-DB): hub for Oryza sativa ssp. japonica genome information.</title>
        <authorList>
            <person name="Ohyanagi H."/>
            <person name="Tanaka T."/>
            <person name="Sakai H."/>
            <person name="Shigemoto Y."/>
            <person name="Yamaguchi K."/>
            <person name="Habara T."/>
            <person name="Fujii Y."/>
            <person name="Antonio B.A."/>
            <person name="Nagamura Y."/>
            <person name="Imanishi T."/>
            <person name="Ikeo K."/>
            <person name="Itoh T."/>
            <person name="Gojobori T."/>
            <person name="Sasaki T."/>
        </authorList>
    </citation>
    <scope>NUCLEOTIDE SEQUENCE</scope>
</reference>
<dbReference type="HOGENOM" id="CLU_078923_2_1_1"/>
<reference evidence="5" key="5">
    <citation type="journal article" date="2008" name="Nucleic Acids Res.">
        <title>The Rice Annotation Project Database (RAP-DB): 2008 update.</title>
        <authorList>
            <consortium name="The Rice Annotation Project (RAP)"/>
            <person name="Tanaka T."/>
            <person name="Antonio B.A."/>
            <person name="Kikuchi S."/>
            <person name="Matsumoto T."/>
            <person name="Nagamura Y."/>
            <person name="Numa H."/>
            <person name="Sakai H."/>
            <person name="Wu J."/>
            <person name="Itoh T."/>
            <person name="Sasaki T."/>
            <person name="Aono R."/>
            <person name="Fujii Y."/>
            <person name="Habara T."/>
            <person name="Harada E."/>
            <person name="Kanno M."/>
            <person name="Kawahara Y."/>
            <person name="Kawashima H."/>
            <person name="Kubooka H."/>
            <person name="Matsuya A."/>
            <person name="Nakaoka H."/>
            <person name="Saichi N."/>
            <person name="Sanbonmatsu R."/>
            <person name="Sato Y."/>
            <person name="Shinso Y."/>
            <person name="Suzuki M."/>
            <person name="Takeda J."/>
            <person name="Tanino M."/>
            <person name="Todokoro F."/>
            <person name="Yamaguchi K."/>
            <person name="Yamamoto N."/>
            <person name="Yamasaki C."/>
            <person name="Imanishi T."/>
            <person name="Okido T."/>
            <person name="Tada M."/>
            <person name="Ikeo K."/>
            <person name="Tateno Y."/>
            <person name="Gojobori T."/>
            <person name="Lin Y.C."/>
            <person name="Wei F.J."/>
            <person name="Hsing Y.I."/>
            <person name="Zhao Q."/>
            <person name="Han B."/>
            <person name="Kramer M.R."/>
            <person name="McCombie R.W."/>
            <person name="Lonsdale D."/>
            <person name="O'Donovan C.C."/>
            <person name="Whitfield E.J."/>
            <person name="Apweiler R."/>
            <person name="Koyanagi K.O."/>
            <person name="Khurana J.P."/>
            <person name="Raghuvanshi S."/>
            <person name="Singh N.K."/>
            <person name="Tyagi A.K."/>
            <person name="Haberer G."/>
            <person name="Fujisawa M."/>
            <person name="Hosokawa S."/>
            <person name="Ito Y."/>
            <person name="Ikawa H."/>
            <person name="Shibata M."/>
            <person name="Yamamoto M."/>
            <person name="Bruskiewich R.M."/>
            <person name="Hoen D.R."/>
            <person name="Bureau TE."/>
            <person name="Namiki N."/>
            <person name="Ohyanagi H."/>
            <person name="Sakai Y."/>
            <person name="Nobushima S."/>
            <person name="Sakata K."/>
            <person name="Barrero R.A."/>
            <person name="Sato Y."/>
            <person name="Souvorov A."/>
            <person name="Smith-White B."/>
            <person name="Tatusova T."/>
            <person name="An S."/>
            <person name="An G."/>
            <person name="OOta S."/>
            <person name="Fuks G."/>
            <person name="Messing J."/>
            <person name="Christie K.R."/>
            <person name="Lieberherr D."/>
            <person name="Kim H."/>
            <person name="Zuccolo A."/>
            <person name="Wing R.A."/>
            <person name="Nobuta K."/>
            <person name="Green P.J."/>
            <person name="Lu C."/>
            <person name="Meyers BC."/>
            <person name="Chaparro C."/>
            <person name="Piegu B."/>
            <person name="Panaud O."/>
            <person name="Echeverria M."/>
        </authorList>
    </citation>
    <scope>NUCLEOTIDE SEQUENCE</scope>
</reference>
<dbReference type="InterPro" id="IPR044859">
    <property type="entry name" value="Allene_oxi_cyc_Dirigent"/>
</dbReference>
<comment type="function">
    <text evidence="4">Dirigent proteins impart stereoselectivity on the phenoxy radical-coupling reaction, yielding optically active lignans from two molecules of coniferyl alcohol in the biosynthesis of lignans, flavonolignans, and alkaloids and thus plays a central role in plant secondary metabolism.</text>
</comment>
<accession>A0A8J8Y8P4</accession>
<reference evidence="7" key="6">
    <citation type="journal article" date="2008" name="Nucleic Acids Res.">
        <title>The rice annotation project database (RAP-DB): 2008 update.</title>
        <authorList>
            <consortium name="The rice annotation project (RAP)"/>
        </authorList>
    </citation>
    <scope>GENOME REANNOTATION</scope>
    <source>
        <strain evidence="7">cv. Nipponbare</strain>
    </source>
</reference>
<dbReference type="EMBL" id="AP008218">
    <property type="protein sequence ID" value="BAF29454.1"/>
    <property type="molecule type" value="Genomic_DNA"/>
</dbReference>
<dbReference type="GO" id="GO:0048046">
    <property type="term" value="C:apoplast"/>
    <property type="evidence" value="ECO:0007669"/>
    <property type="project" value="UniProtKB-SubCell"/>
</dbReference>
<dbReference type="Gramene" id="Os12t0227500-00">
    <property type="protein sequence ID" value="Os12t0227500-00"/>
    <property type="gene ID" value="Os12g0227500"/>
</dbReference>
<dbReference type="EMBL" id="CM000149">
    <property type="protein sequence ID" value="EAZ20024.1"/>
    <property type="molecule type" value="Genomic_DNA"/>
</dbReference>
<evidence type="ECO:0000313" key="6">
    <source>
        <dbReference type="EMBL" id="EAZ20024.1"/>
    </source>
</evidence>
<evidence type="ECO:0000313" key="5">
    <source>
        <dbReference type="EMBL" id="BAF29454.1"/>
    </source>
</evidence>
<comment type="similarity">
    <text evidence="1 4">Belongs to the plant dirigent protein family.</text>
</comment>
<evidence type="ECO:0000256" key="4">
    <source>
        <dbReference type="RuleBase" id="RU363099"/>
    </source>
</evidence>
<dbReference type="Proteomes" id="UP000007752">
    <property type="component" value="Chromosome 12"/>
</dbReference>
<keyword evidence="3 4" id="KW-0964">Secreted</keyword>
<dbReference type="KEGG" id="osa:4351820"/>
<reference evidence="6" key="7">
    <citation type="submission" date="2008-12" db="EMBL/GenBank/DDBJ databases">
        <title>Improved gene annotation of the rice (Oryza sativa) genomes.</title>
        <authorList>
            <person name="Wang J."/>
            <person name="Li R."/>
            <person name="Fan W."/>
            <person name="Huang Q."/>
            <person name="Zhang J."/>
            <person name="Zhou Y."/>
            <person name="Hu Y."/>
            <person name="Zi S."/>
            <person name="Li J."/>
            <person name="Ni P."/>
            <person name="Zheng H."/>
            <person name="Zhang Y."/>
            <person name="Zhao M."/>
            <person name="Hao Q."/>
            <person name="McDermott J."/>
            <person name="Samudrala R."/>
            <person name="Kristiansen K."/>
            <person name="Wong G.K.-S."/>
        </authorList>
    </citation>
    <scope>NUCLEOTIDE SEQUENCE</scope>
</reference>
<reference evidence="5" key="8">
    <citation type="submission" date="2012-08" db="EMBL/GenBank/DDBJ databases">
        <title>Oryza sativa nipponbare(GA3) genomic DNA, chromosome 12.</title>
        <authorList>
            <consortium name="IRGSP(International Rice Genome Sequencing Project)"/>
        </authorList>
    </citation>
    <scope>NUCLEOTIDE SEQUENCE</scope>
</reference>
<keyword evidence="4" id="KW-0052">Apoplast</keyword>
<evidence type="ECO:0000313" key="7">
    <source>
        <dbReference type="Proteomes" id="UP000000763"/>
    </source>
</evidence>
<comment type="subunit">
    <text evidence="2 4">Homodimer.</text>
</comment>
<dbReference type="Pfam" id="PF03018">
    <property type="entry name" value="Dirigent"/>
    <property type="match status" value="1"/>
</dbReference>